<dbReference type="OrthoDB" id="8781299at2"/>
<evidence type="ECO:0000313" key="2">
    <source>
        <dbReference type="EMBL" id="MTW14172.1"/>
    </source>
</evidence>
<organism evidence="2 3">
    <name type="scientific">Massilia eburnea</name>
    <dbReference type="NCBI Taxonomy" id="1776165"/>
    <lineage>
        <taxon>Bacteria</taxon>
        <taxon>Pseudomonadati</taxon>
        <taxon>Pseudomonadota</taxon>
        <taxon>Betaproteobacteria</taxon>
        <taxon>Burkholderiales</taxon>
        <taxon>Oxalobacteraceae</taxon>
        <taxon>Telluria group</taxon>
        <taxon>Massilia</taxon>
    </lineage>
</organism>
<comment type="caution">
    <text evidence="2">The sequence shown here is derived from an EMBL/GenBank/DDBJ whole genome shotgun (WGS) entry which is preliminary data.</text>
</comment>
<feature type="transmembrane region" description="Helical" evidence="1">
    <location>
        <begin position="77"/>
        <end position="95"/>
    </location>
</feature>
<dbReference type="EMBL" id="WNKX01000035">
    <property type="protein sequence ID" value="MTW14172.1"/>
    <property type="molecule type" value="Genomic_DNA"/>
</dbReference>
<keyword evidence="1" id="KW-0812">Transmembrane</keyword>
<feature type="transmembrane region" description="Helical" evidence="1">
    <location>
        <begin position="6"/>
        <end position="30"/>
    </location>
</feature>
<evidence type="ECO:0000256" key="1">
    <source>
        <dbReference type="SAM" id="Phobius"/>
    </source>
</evidence>
<accession>A0A6L6QP74</accession>
<keyword evidence="1" id="KW-0472">Membrane</keyword>
<name>A0A6L6QP74_9BURK</name>
<dbReference type="Proteomes" id="UP000472320">
    <property type="component" value="Unassembled WGS sequence"/>
</dbReference>
<feature type="transmembrane region" description="Helical" evidence="1">
    <location>
        <begin position="42"/>
        <end position="71"/>
    </location>
</feature>
<dbReference type="AlphaFoldDB" id="A0A6L6QP74"/>
<keyword evidence="1" id="KW-1133">Transmembrane helix</keyword>
<gene>
    <name evidence="2" type="ORF">GM658_26505</name>
</gene>
<dbReference type="RefSeq" id="WP_155457118.1">
    <property type="nucleotide sequence ID" value="NZ_WNKX01000035.1"/>
</dbReference>
<evidence type="ECO:0000313" key="3">
    <source>
        <dbReference type="Proteomes" id="UP000472320"/>
    </source>
</evidence>
<sequence>MAQLGVGGLAAGASLWLMFPLFSVAGYLLFATGARVANFRALSFGVSIALLVLALACAIALVADATAMLALHGGTGALWYVLLIAGALGTTGAASHGRMAAQ</sequence>
<proteinExistence type="predicted"/>
<protein>
    <submittedName>
        <fullName evidence="2">Uncharacterized protein</fullName>
    </submittedName>
</protein>
<keyword evidence="3" id="KW-1185">Reference proteome</keyword>
<reference evidence="2 3" key="1">
    <citation type="submission" date="2019-11" db="EMBL/GenBank/DDBJ databases">
        <title>Type strains purchased from KCTC, JCM and DSMZ.</title>
        <authorList>
            <person name="Lu H."/>
        </authorList>
    </citation>
    <scope>NUCLEOTIDE SEQUENCE [LARGE SCALE GENOMIC DNA]</scope>
    <source>
        <strain evidence="2 3">JCM 31587</strain>
    </source>
</reference>